<comment type="caution">
    <text evidence="3">The sequence shown here is derived from an EMBL/GenBank/DDBJ whole genome shotgun (WGS) entry which is preliminary data.</text>
</comment>
<feature type="chain" id="PRO_5043511780" description="Secreted protein" evidence="2">
    <location>
        <begin position="30"/>
        <end position="255"/>
    </location>
</feature>
<feature type="signal peptide" evidence="2">
    <location>
        <begin position="1"/>
        <end position="29"/>
    </location>
</feature>
<accession>A0AAX6E6M1</accession>
<evidence type="ECO:0008006" key="5">
    <source>
        <dbReference type="Google" id="ProtNLM"/>
    </source>
</evidence>
<reference evidence="3" key="2">
    <citation type="submission" date="2023-04" db="EMBL/GenBank/DDBJ databases">
        <authorList>
            <person name="Bruccoleri R.E."/>
            <person name="Oakeley E.J."/>
            <person name="Faust A.-M."/>
            <person name="Dessus-Babus S."/>
            <person name="Altorfer M."/>
            <person name="Burckhardt D."/>
            <person name="Oertli M."/>
            <person name="Naumann U."/>
            <person name="Petersen F."/>
            <person name="Wong J."/>
        </authorList>
    </citation>
    <scope>NUCLEOTIDE SEQUENCE</scope>
    <source>
        <strain evidence="3">GSM-AAB239-AS_SAM_17_03QT</strain>
        <tissue evidence="3">Leaf</tissue>
    </source>
</reference>
<reference evidence="3" key="1">
    <citation type="journal article" date="2023" name="GigaByte">
        <title>Genome assembly of the bearded iris, Iris pallida Lam.</title>
        <authorList>
            <person name="Bruccoleri R.E."/>
            <person name="Oakeley E.J."/>
            <person name="Faust A.M.E."/>
            <person name="Altorfer M."/>
            <person name="Dessus-Babus S."/>
            <person name="Burckhardt D."/>
            <person name="Oertli M."/>
            <person name="Naumann U."/>
            <person name="Petersen F."/>
            <person name="Wong J."/>
        </authorList>
    </citation>
    <scope>NUCLEOTIDE SEQUENCE</scope>
    <source>
        <strain evidence="3">GSM-AAB239-AS_SAM_17_03QT</strain>
    </source>
</reference>
<keyword evidence="2" id="KW-0732">Signal</keyword>
<evidence type="ECO:0000256" key="2">
    <source>
        <dbReference type="SAM" id="SignalP"/>
    </source>
</evidence>
<keyword evidence="4" id="KW-1185">Reference proteome</keyword>
<feature type="region of interest" description="Disordered" evidence="1">
    <location>
        <begin position="77"/>
        <end position="96"/>
    </location>
</feature>
<evidence type="ECO:0000313" key="3">
    <source>
        <dbReference type="EMBL" id="KAJ6799631.1"/>
    </source>
</evidence>
<protein>
    <recommendedName>
        <fullName evidence="5">Secreted protein</fullName>
    </recommendedName>
</protein>
<gene>
    <name evidence="3" type="ORF">M6B38_206615</name>
</gene>
<name>A0AAX6E6M1_IRIPA</name>
<dbReference type="EMBL" id="JANAVB010039620">
    <property type="protein sequence ID" value="KAJ6799631.1"/>
    <property type="molecule type" value="Genomic_DNA"/>
</dbReference>
<dbReference type="Proteomes" id="UP001140949">
    <property type="component" value="Unassembled WGS sequence"/>
</dbReference>
<sequence length="255" mass="29431">MEKPRYRKRPVICATLILLGLISFSCCVAAESRRVKDKDMRADGNLCSLPRRPAFWSGSHSARLPLRRPDCWYHFSSHHRPSRKDKSHEKPSCSSHTLTPILDQLRSGSSPIGHCVKHEQQAALWQRVDGREMLRRQERRIRGSGSAGRHDRRFNNRIHLRNTTYDCGRGKSRPVAGQTTPLFPSADTGIPCVRRQQLVMVVYRRKKSTETMWRGMNGMVSYLGNGWRPLVFFSYNSTCTHVLDRVYYIFMILGT</sequence>
<evidence type="ECO:0000313" key="4">
    <source>
        <dbReference type="Proteomes" id="UP001140949"/>
    </source>
</evidence>
<evidence type="ECO:0000256" key="1">
    <source>
        <dbReference type="SAM" id="MobiDB-lite"/>
    </source>
</evidence>
<organism evidence="3 4">
    <name type="scientific">Iris pallida</name>
    <name type="common">Sweet iris</name>
    <dbReference type="NCBI Taxonomy" id="29817"/>
    <lineage>
        <taxon>Eukaryota</taxon>
        <taxon>Viridiplantae</taxon>
        <taxon>Streptophyta</taxon>
        <taxon>Embryophyta</taxon>
        <taxon>Tracheophyta</taxon>
        <taxon>Spermatophyta</taxon>
        <taxon>Magnoliopsida</taxon>
        <taxon>Liliopsida</taxon>
        <taxon>Asparagales</taxon>
        <taxon>Iridaceae</taxon>
        <taxon>Iridoideae</taxon>
        <taxon>Irideae</taxon>
        <taxon>Iris</taxon>
    </lineage>
</organism>
<dbReference type="PROSITE" id="PS51257">
    <property type="entry name" value="PROKAR_LIPOPROTEIN"/>
    <property type="match status" value="1"/>
</dbReference>
<dbReference type="AlphaFoldDB" id="A0AAX6E6M1"/>
<proteinExistence type="predicted"/>